<accession>A0ABT7IK08</accession>
<comment type="cofactor">
    <cofactor evidence="7">
        <name>Mg(2+)</name>
        <dbReference type="ChEBI" id="CHEBI:18420"/>
    </cofactor>
    <text evidence="7">Binds 1 Mg(2+) ion per subunit.</text>
</comment>
<dbReference type="PANTHER" id="PTHR42945">
    <property type="entry name" value="HISTIDINE BIOSYNTHESIS BIFUNCTIONAL PROTEIN"/>
    <property type="match status" value="1"/>
</dbReference>
<name>A0ABT7IK08_9BURK</name>
<keyword evidence="10" id="KW-1185">Reference proteome</keyword>
<evidence type="ECO:0000256" key="7">
    <source>
        <dbReference type="HAMAP-Rule" id="MF_01021"/>
    </source>
</evidence>
<feature type="binding site" evidence="7">
    <location>
        <position position="77"/>
    </location>
    <ligand>
        <name>Zn(2+)</name>
        <dbReference type="ChEBI" id="CHEBI:29105"/>
        <note>ligand shared between dimeric partners</note>
    </ligand>
</feature>
<feature type="binding site" evidence="7">
    <location>
        <position position="80"/>
    </location>
    <ligand>
        <name>Mg(2+)</name>
        <dbReference type="ChEBI" id="CHEBI:18420"/>
    </ligand>
</feature>
<dbReference type="EC" id="3.5.4.19" evidence="7"/>
<evidence type="ECO:0000256" key="2">
    <source>
        <dbReference type="ARBA" id="ARBA00005169"/>
    </source>
</evidence>
<dbReference type="Pfam" id="PF01502">
    <property type="entry name" value="PRA-CH"/>
    <property type="match status" value="1"/>
</dbReference>
<comment type="caution">
    <text evidence="9">The sequence shown here is derived from an EMBL/GenBank/DDBJ whole genome shotgun (WGS) entry which is preliminary data.</text>
</comment>
<reference evidence="9" key="1">
    <citation type="submission" date="2023-03" db="EMBL/GenBank/DDBJ databases">
        <title>Mesosutterella sp. nov. isolated from porcine feces.</title>
        <authorList>
            <person name="Yu S."/>
        </authorList>
    </citation>
    <scope>NUCLEOTIDE SEQUENCE</scope>
    <source>
        <strain evidence="9">AGMB02718</strain>
    </source>
</reference>
<dbReference type="GO" id="GO:0004635">
    <property type="term" value="F:phosphoribosyl-AMP cyclohydrolase activity"/>
    <property type="evidence" value="ECO:0007669"/>
    <property type="project" value="UniProtKB-EC"/>
</dbReference>
<comment type="pathway">
    <text evidence="2 7">Amino-acid biosynthesis; L-histidine biosynthesis; L-histidine from 5-phospho-alpha-D-ribose 1-diphosphate: step 3/9.</text>
</comment>
<dbReference type="InterPro" id="IPR002496">
    <property type="entry name" value="PRib_AMP_CycHydrolase_dom"/>
</dbReference>
<gene>
    <name evidence="7 9" type="primary">hisI</name>
    <name evidence="9" type="ORF">MUN46_001930</name>
</gene>
<comment type="function">
    <text evidence="7">Catalyzes the hydrolysis of the adenine ring of phosphoribosyl-AMP.</text>
</comment>
<feature type="binding site" evidence="7">
    <location>
        <position position="101"/>
    </location>
    <ligand>
        <name>Zn(2+)</name>
        <dbReference type="ChEBI" id="CHEBI:29105"/>
        <note>ligand shared between dimeric partners</note>
    </ligand>
</feature>
<comment type="catalytic activity">
    <reaction evidence="1 7">
        <text>1-(5-phospho-beta-D-ribosyl)-5'-AMP + H2O = 1-(5-phospho-beta-D-ribosyl)-5-[(5-phospho-beta-D-ribosylamino)methylideneamino]imidazole-4-carboxamide</text>
        <dbReference type="Rhea" id="RHEA:20049"/>
        <dbReference type="ChEBI" id="CHEBI:15377"/>
        <dbReference type="ChEBI" id="CHEBI:58435"/>
        <dbReference type="ChEBI" id="CHEBI:59457"/>
        <dbReference type="EC" id="3.5.4.19"/>
    </reaction>
</comment>
<keyword evidence="6 7" id="KW-0368">Histidine biosynthesis</keyword>
<evidence type="ECO:0000313" key="9">
    <source>
        <dbReference type="EMBL" id="MDL2058709.1"/>
    </source>
</evidence>
<evidence type="ECO:0000256" key="6">
    <source>
        <dbReference type="ARBA" id="ARBA00023102"/>
    </source>
</evidence>
<keyword evidence="7" id="KW-0862">Zinc</keyword>
<evidence type="ECO:0000259" key="8">
    <source>
        <dbReference type="Pfam" id="PF01502"/>
    </source>
</evidence>
<comment type="subcellular location">
    <subcellularLocation>
        <location evidence="7">Cytoplasm</location>
    </subcellularLocation>
</comment>
<evidence type="ECO:0000313" key="10">
    <source>
        <dbReference type="Proteomes" id="UP001165481"/>
    </source>
</evidence>
<evidence type="ECO:0000256" key="1">
    <source>
        <dbReference type="ARBA" id="ARBA00000024"/>
    </source>
</evidence>
<dbReference type="Proteomes" id="UP001165481">
    <property type="component" value="Unassembled WGS sequence"/>
</dbReference>
<evidence type="ECO:0000256" key="4">
    <source>
        <dbReference type="ARBA" id="ARBA00022605"/>
    </source>
</evidence>
<keyword evidence="4 7" id="KW-0028">Amino-acid biosynthesis</keyword>
<keyword evidence="3 7" id="KW-0963">Cytoplasm</keyword>
<organism evidence="9 10">
    <name type="scientific">Mesosutterella faecium</name>
    <dbReference type="NCBI Taxonomy" id="2925194"/>
    <lineage>
        <taxon>Bacteria</taxon>
        <taxon>Pseudomonadati</taxon>
        <taxon>Pseudomonadota</taxon>
        <taxon>Betaproteobacteria</taxon>
        <taxon>Burkholderiales</taxon>
        <taxon>Sutterellaceae</taxon>
        <taxon>Mesosutterella</taxon>
    </lineage>
</organism>
<feature type="domain" description="Phosphoribosyl-AMP cyclohydrolase" evidence="8">
    <location>
        <begin position="29"/>
        <end position="103"/>
    </location>
</feature>
<keyword evidence="5 7" id="KW-0378">Hydrolase</keyword>
<evidence type="ECO:0000256" key="5">
    <source>
        <dbReference type="ARBA" id="ARBA00022801"/>
    </source>
</evidence>
<feature type="binding site" evidence="7">
    <location>
        <position position="94"/>
    </location>
    <ligand>
        <name>Zn(2+)</name>
        <dbReference type="ChEBI" id="CHEBI:29105"/>
        <note>ligand shared between dimeric partners</note>
    </ligand>
</feature>
<proteinExistence type="inferred from homology"/>
<dbReference type="SUPFAM" id="SSF141734">
    <property type="entry name" value="HisI-like"/>
    <property type="match status" value="1"/>
</dbReference>
<dbReference type="InterPro" id="IPR038019">
    <property type="entry name" value="PRib_AMP_CycHydrolase_sf"/>
</dbReference>
<comment type="cofactor">
    <cofactor evidence="7">
        <name>Zn(2+)</name>
        <dbReference type="ChEBI" id="CHEBI:29105"/>
    </cofactor>
    <text evidence="7">Binds 1 zinc ion per subunit.</text>
</comment>
<dbReference type="NCBIfam" id="NF000768">
    <property type="entry name" value="PRK00051.1"/>
    <property type="match status" value="1"/>
</dbReference>
<dbReference type="PANTHER" id="PTHR42945:SF1">
    <property type="entry name" value="HISTIDINE BIOSYNTHESIS BIFUNCTIONAL PROTEIN HIS7"/>
    <property type="match status" value="1"/>
</dbReference>
<dbReference type="Gene3D" id="3.10.20.810">
    <property type="entry name" value="Phosphoribosyl-AMP cyclohydrolase"/>
    <property type="match status" value="1"/>
</dbReference>
<comment type="similarity">
    <text evidence="7">Belongs to the PRA-CH family.</text>
</comment>
<keyword evidence="7" id="KW-0479">Metal-binding</keyword>
<dbReference type="RefSeq" id="WP_243376009.1">
    <property type="nucleotide sequence ID" value="NZ_JAKZJU020000001.1"/>
</dbReference>
<protein>
    <recommendedName>
        <fullName evidence="7">Phosphoribosyl-AMP cyclohydrolase</fullName>
        <shortName evidence="7">PRA-CH</shortName>
        <ecNumber evidence="7">3.5.4.19</ecNumber>
    </recommendedName>
</protein>
<comment type="subunit">
    <text evidence="7">Homodimer.</text>
</comment>
<dbReference type="InterPro" id="IPR026660">
    <property type="entry name" value="PRA-CH"/>
</dbReference>
<sequence>MSWLDDIRFDSRGLVPVIAQERASGRVMMLAWADRQAVEETARTRRGVYYSRSRSRLWRKGEESGNVQNVFGIYLDCDGDALVYEIEQVGGVACHTGHASCFFRRLAEQDGGLRWVEDSPVLKDPEEMYHHRPKGE</sequence>
<dbReference type="EMBL" id="JAKZJU020000001">
    <property type="protein sequence ID" value="MDL2058709.1"/>
    <property type="molecule type" value="Genomic_DNA"/>
</dbReference>
<feature type="binding site" evidence="7">
    <location>
        <position position="78"/>
    </location>
    <ligand>
        <name>Mg(2+)</name>
        <dbReference type="ChEBI" id="CHEBI:18420"/>
    </ligand>
</feature>
<dbReference type="HAMAP" id="MF_01021">
    <property type="entry name" value="HisI"/>
    <property type="match status" value="1"/>
</dbReference>
<feature type="binding site" evidence="7">
    <location>
        <position position="76"/>
    </location>
    <ligand>
        <name>Mg(2+)</name>
        <dbReference type="ChEBI" id="CHEBI:18420"/>
    </ligand>
</feature>
<keyword evidence="7" id="KW-0460">Magnesium</keyword>
<evidence type="ECO:0000256" key="3">
    <source>
        <dbReference type="ARBA" id="ARBA00022490"/>
    </source>
</evidence>